<dbReference type="OrthoDB" id="2414662at2759"/>
<dbReference type="PANTHER" id="PTHR43807">
    <property type="entry name" value="FI04487P"/>
    <property type="match status" value="1"/>
</dbReference>
<gene>
    <name evidence="8" type="ORF">BpHYR1_017617</name>
</gene>
<keyword evidence="4" id="KW-0808">Transferase</keyword>
<evidence type="ECO:0000256" key="1">
    <source>
        <dbReference type="ARBA" id="ARBA00001933"/>
    </source>
</evidence>
<dbReference type="InterPro" id="IPR051326">
    <property type="entry name" value="Kynurenine-oxoglutarate_AT"/>
</dbReference>
<proteinExistence type="inferred from homology"/>
<name>A0A3M7SDG6_BRAPC</name>
<dbReference type="PANTHER" id="PTHR43807:SF20">
    <property type="entry name" value="FI04487P"/>
    <property type="match status" value="1"/>
</dbReference>
<reference evidence="8 9" key="1">
    <citation type="journal article" date="2018" name="Sci. Rep.">
        <title>Genomic signatures of local adaptation to the degree of environmental predictability in rotifers.</title>
        <authorList>
            <person name="Franch-Gras L."/>
            <person name="Hahn C."/>
            <person name="Garcia-Roger E.M."/>
            <person name="Carmona M.J."/>
            <person name="Serra M."/>
            <person name="Gomez A."/>
        </authorList>
    </citation>
    <scope>NUCLEOTIDE SEQUENCE [LARGE SCALE GENOMIC DNA]</scope>
    <source>
        <strain evidence="8">HYR1</strain>
    </source>
</reference>
<dbReference type="EMBL" id="REGN01001565">
    <property type="protein sequence ID" value="RNA33864.1"/>
    <property type="molecule type" value="Genomic_DNA"/>
</dbReference>
<evidence type="ECO:0000259" key="7">
    <source>
        <dbReference type="Pfam" id="PF00155"/>
    </source>
</evidence>
<dbReference type="Gene3D" id="3.90.1150.10">
    <property type="entry name" value="Aspartate Aminotransferase, domain 1"/>
    <property type="match status" value="1"/>
</dbReference>
<evidence type="ECO:0000313" key="8">
    <source>
        <dbReference type="EMBL" id="RNA33864.1"/>
    </source>
</evidence>
<feature type="domain" description="Aminotransferase class I/classII large" evidence="7">
    <location>
        <begin position="62"/>
        <end position="399"/>
    </location>
</feature>
<dbReference type="CDD" id="cd00609">
    <property type="entry name" value="AAT_like"/>
    <property type="match status" value="1"/>
</dbReference>
<accession>A0A3M7SDG6</accession>
<dbReference type="GO" id="GO:0005739">
    <property type="term" value="C:mitochondrion"/>
    <property type="evidence" value="ECO:0007669"/>
    <property type="project" value="TreeGrafter"/>
</dbReference>
<protein>
    <submittedName>
        <fullName evidence="8">Kynurenine--oxoglutarate transaminase 3-like</fullName>
    </submittedName>
</protein>
<dbReference type="Proteomes" id="UP000276133">
    <property type="component" value="Unassembled WGS sequence"/>
</dbReference>
<keyword evidence="9" id="KW-1185">Reference proteome</keyword>
<dbReference type="InterPro" id="IPR015424">
    <property type="entry name" value="PyrdxlP-dep_Trfase"/>
</dbReference>
<evidence type="ECO:0000313" key="9">
    <source>
        <dbReference type="Proteomes" id="UP000276133"/>
    </source>
</evidence>
<comment type="pathway">
    <text evidence="6">Amino-acid degradation; L-kynurenine degradation; kynurenate from L-kynurenine: step 1/2.</text>
</comment>
<evidence type="ECO:0000256" key="4">
    <source>
        <dbReference type="ARBA" id="ARBA00022679"/>
    </source>
</evidence>
<sequence>MLSQNLKGLIKNFGKSTSSVINQRKMSNSVNKHYDFNRKYSPVGDKNVWVEFTALARDFKAVNLGQGFPDYDSVKYLNEKTLECAKESSNLLHQYTRSPGHLRLANAIANCYGKLTGRDINPLNEVLVTVGAYGSLFNSLTSFISEGDEVIIIEPFYDCYAPISVIAGAKCVFVPLKPKTDREMTTSADWSWDTKELEAAFSPKTKLIVINTPNNPLGKVYTREELQQIADLCIKHNTLCVSDEVYEHITYDRAHIRMATLPGMWERTITVGSAGKAFSSTGAKLGWTIGPKELIRLCQSVHNNSIYCCPTFIQEVIARCFELELSRLDTDECYFKSIAAELKPKRDRLAKLLIDAGLKPVIPEGGYFMLADISKIAPNFHSDENECKDSKFVKYLIKEKDENTLEKAAEILKNLHVD</sequence>
<dbReference type="SUPFAM" id="SSF53383">
    <property type="entry name" value="PLP-dependent transferases"/>
    <property type="match status" value="1"/>
</dbReference>
<comment type="similarity">
    <text evidence="2">Belongs to the class-I pyridoxal-phosphate-dependent aminotransferase family.</text>
</comment>
<comment type="caution">
    <text evidence="8">The sequence shown here is derived from an EMBL/GenBank/DDBJ whole genome shotgun (WGS) entry which is preliminary data.</text>
</comment>
<dbReference type="Gene3D" id="3.40.640.10">
    <property type="entry name" value="Type I PLP-dependent aspartate aminotransferase-like (Major domain)"/>
    <property type="match status" value="1"/>
</dbReference>
<dbReference type="AlphaFoldDB" id="A0A3M7SDG6"/>
<evidence type="ECO:0000256" key="6">
    <source>
        <dbReference type="ARBA" id="ARBA00024016"/>
    </source>
</evidence>
<dbReference type="GO" id="GO:0016212">
    <property type="term" value="F:kynurenine-oxoglutarate transaminase activity"/>
    <property type="evidence" value="ECO:0007669"/>
    <property type="project" value="TreeGrafter"/>
</dbReference>
<dbReference type="GO" id="GO:0097053">
    <property type="term" value="P:L-kynurenine catabolic process"/>
    <property type="evidence" value="ECO:0007669"/>
    <property type="project" value="UniProtKB-UniPathway"/>
</dbReference>
<keyword evidence="5" id="KW-0663">Pyridoxal phosphate</keyword>
<dbReference type="InterPro" id="IPR004839">
    <property type="entry name" value="Aminotransferase_I/II_large"/>
</dbReference>
<dbReference type="InterPro" id="IPR015421">
    <property type="entry name" value="PyrdxlP-dep_Trfase_major"/>
</dbReference>
<dbReference type="Pfam" id="PF00155">
    <property type="entry name" value="Aminotran_1_2"/>
    <property type="match status" value="1"/>
</dbReference>
<dbReference type="FunFam" id="3.40.640.10:FF:000024">
    <property type="entry name" value="Kynurenine--oxoglutarate transaminase 3"/>
    <property type="match status" value="1"/>
</dbReference>
<dbReference type="STRING" id="10195.A0A3M7SDG6"/>
<keyword evidence="3" id="KW-0032">Aminotransferase</keyword>
<evidence type="ECO:0000256" key="5">
    <source>
        <dbReference type="ARBA" id="ARBA00022898"/>
    </source>
</evidence>
<evidence type="ECO:0000256" key="3">
    <source>
        <dbReference type="ARBA" id="ARBA00022576"/>
    </source>
</evidence>
<organism evidence="8 9">
    <name type="scientific">Brachionus plicatilis</name>
    <name type="common">Marine rotifer</name>
    <name type="synonym">Brachionus muelleri</name>
    <dbReference type="NCBI Taxonomy" id="10195"/>
    <lineage>
        <taxon>Eukaryota</taxon>
        <taxon>Metazoa</taxon>
        <taxon>Spiralia</taxon>
        <taxon>Gnathifera</taxon>
        <taxon>Rotifera</taxon>
        <taxon>Eurotatoria</taxon>
        <taxon>Monogononta</taxon>
        <taxon>Pseudotrocha</taxon>
        <taxon>Ploima</taxon>
        <taxon>Brachionidae</taxon>
        <taxon>Brachionus</taxon>
    </lineage>
</organism>
<comment type="cofactor">
    <cofactor evidence="1">
        <name>pyridoxal 5'-phosphate</name>
        <dbReference type="ChEBI" id="CHEBI:597326"/>
    </cofactor>
</comment>
<dbReference type="UniPathway" id="UPA00334">
    <property type="reaction ID" value="UER00726"/>
</dbReference>
<evidence type="ECO:0000256" key="2">
    <source>
        <dbReference type="ARBA" id="ARBA00007441"/>
    </source>
</evidence>
<dbReference type="GO" id="GO:0030170">
    <property type="term" value="F:pyridoxal phosphate binding"/>
    <property type="evidence" value="ECO:0007669"/>
    <property type="project" value="InterPro"/>
</dbReference>
<dbReference type="InterPro" id="IPR015422">
    <property type="entry name" value="PyrdxlP-dep_Trfase_small"/>
</dbReference>